<dbReference type="PROSITE" id="PS00583">
    <property type="entry name" value="PFKB_KINASES_1"/>
    <property type="match status" value="1"/>
</dbReference>
<sequence length="295" mass="31735">MKIAVVGSMNMDMIVHADRIPLRGETIKGSQIEYQPGGKGANQAAAMAKLGAQVTMFGCVGADSVGNELIENMERCGVNTASIKRLEGVPTGQAIITVGEGDNTIVIIAGANNCVSVGYVEENREKILEADIIVLQNEIPEETVEYAIRLCHEHQKTIVWNPAPARELDGELLDMITYMTPNEHEARVIWGDGESVESLLERYPRKLIVTQGEKGVSVHIEGKGMITIPAMKVEVVDTTGAGDTLNGAFCVGISRNMEETEALRFANVAAGLSVQKCGAQAGMPGMEEVEQILQR</sequence>
<comment type="function">
    <text evidence="3">Catalyzes the phosphorylation of ribose at O-5 in a reaction requiring ATP and magnesium. The resulting D-ribose-5-phosphate can then be used either for sythesis of nucleotides, histidine, and tryptophan, or as a component of the pentose phosphate pathway.</text>
</comment>
<evidence type="ECO:0000259" key="5">
    <source>
        <dbReference type="Pfam" id="PF00294"/>
    </source>
</evidence>
<dbReference type="PANTHER" id="PTHR10584:SF166">
    <property type="entry name" value="RIBOKINASE"/>
    <property type="match status" value="1"/>
</dbReference>
<proteinExistence type="inferred from homology"/>
<keyword evidence="3" id="KW-0067">ATP-binding</keyword>
<keyword evidence="7" id="KW-1185">Reference proteome</keyword>
<dbReference type="Pfam" id="PF00294">
    <property type="entry name" value="PfkB"/>
    <property type="match status" value="1"/>
</dbReference>
<dbReference type="EMBL" id="JABACJ020000002">
    <property type="protein sequence ID" value="MBU3874778.1"/>
    <property type="molecule type" value="Genomic_DNA"/>
</dbReference>
<keyword evidence="3" id="KW-0547">Nucleotide-binding</keyword>
<reference evidence="6 7" key="1">
    <citation type="submission" date="2021-06" db="EMBL/GenBank/DDBJ databases">
        <title>Faecalicatena sp. nov. isolated from porcine feces.</title>
        <authorList>
            <person name="Oh B.S."/>
            <person name="Lee J.H."/>
        </authorList>
    </citation>
    <scope>NUCLEOTIDE SEQUENCE [LARGE SCALE GENOMIC DNA]</scope>
    <source>
        <strain evidence="6 7">AGMB00832</strain>
    </source>
</reference>
<accession>A0ABS6CZT7</accession>
<keyword evidence="3" id="KW-0963">Cytoplasm</keyword>
<comment type="subunit">
    <text evidence="3">Homodimer.</text>
</comment>
<keyword evidence="3" id="KW-0630">Potassium</keyword>
<comment type="caution">
    <text evidence="6">The sequence shown here is derived from an EMBL/GenBank/DDBJ whole genome shotgun (WGS) entry which is preliminary data.</text>
</comment>
<comment type="caution">
    <text evidence="3">Lacks conserved residue(s) required for the propagation of feature annotation.</text>
</comment>
<dbReference type="PANTHER" id="PTHR10584">
    <property type="entry name" value="SUGAR KINASE"/>
    <property type="match status" value="1"/>
</dbReference>
<feature type="binding site" evidence="3">
    <location>
        <position position="237"/>
    </location>
    <ligand>
        <name>K(+)</name>
        <dbReference type="ChEBI" id="CHEBI:29103"/>
    </ligand>
</feature>
<comment type="activity regulation">
    <text evidence="3">Activated by a monovalent cation that binds near, but not in, the active site. The most likely occupant of the site in vivo is potassium. Ion binding induces a conformational change that may alter substrate affinity.</text>
</comment>
<dbReference type="Proteomes" id="UP000723714">
    <property type="component" value="Unassembled WGS sequence"/>
</dbReference>
<comment type="subcellular location">
    <subcellularLocation>
        <location evidence="3">Cytoplasm</location>
    </subcellularLocation>
</comment>
<feature type="binding site" evidence="3">
    <location>
        <position position="243"/>
    </location>
    <ligand>
        <name>substrate</name>
    </ligand>
</feature>
<gene>
    <name evidence="3 6" type="primary">rbsK</name>
    <name evidence="6" type="ORF">HGO97_002990</name>
</gene>
<feature type="binding site" evidence="3">
    <location>
        <begin position="38"/>
        <end position="42"/>
    </location>
    <ligand>
        <name>substrate</name>
    </ligand>
</feature>
<dbReference type="EC" id="2.7.1.15" evidence="3 4"/>
<feature type="binding site" evidence="3">
    <location>
        <position position="267"/>
    </location>
    <ligand>
        <name>ATP</name>
        <dbReference type="ChEBI" id="CHEBI:30616"/>
    </ligand>
</feature>
<name>A0ABS6CZT7_9FIRM</name>
<dbReference type="InterPro" id="IPR011611">
    <property type="entry name" value="PfkB_dom"/>
</dbReference>
<feature type="active site" description="Proton acceptor" evidence="3">
    <location>
        <position position="243"/>
    </location>
</feature>
<comment type="similarity">
    <text evidence="3">Belongs to the carbohydrate kinase PfkB family. Ribokinase subfamily.</text>
</comment>
<keyword evidence="2 3" id="KW-0418">Kinase</keyword>
<feature type="binding site" evidence="3">
    <location>
        <position position="278"/>
    </location>
    <ligand>
        <name>K(+)</name>
        <dbReference type="ChEBI" id="CHEBI:29103"/>
    </ligand>
</feature>
<feature type="binding site" evidence="3">
    <location>
        <position position="276"/>
    </location>
    <ligand>
        <name>K(+)</name>
        <dbReference type="ChEBI" id="CHEBI:29103"/>
    </ligand>
</feature>
<feature type="binding site" evidence="3">
    <location>
        <begin position="10"/>
        <end position="12"/>
    </location>
    <ligand>
        <name>substrate</name>
    </ligand>
</feature>
<keyword evidence="3" id="KW-0119">Carbohydrate metabolism</keyword>
<evidence type="ECO:0000256" key="3">
    <source>
        <dbReference type="HAMAP-Rule" id="MF_01987"/>
    </source>
</evidence>
<dbReference type="NCBIfam" id="TIGR02152">
    <property type="entry name" value="D_ribokin_bact"/>
    <property type="match status" value="1"/>
</dbReference>
<feature type="domain" description="Carbohydrate kinase PfkB" evidence="5">
    <location>
        <begin position="2"/>
        <end position="284"/>
    </location>
</feature>
<feature type="binding site" evidence="3">
    <location>
        <position position="273"/>
    </location>
    <ligand>
        <name>K(+)</name>
        <dbReference type="ChEBI" id="CHEBI:29103"/>
    </ligand>
</feature>
<dbReference type="InterPro" id="IPR002173">
    <property type="entry name" value="Carboh/pur_kinase_PfkB_CS"/>
</dbReference>
<protein>
    <recommendedName>
        <fullName evidence="3 4">Ribokinase</fullName>
        <shortName evidence="3">RK</shortName>
        <ecNumber evidence="3 4">2.7.1.15</ecNumber>
    </recommendedName>
</protein>
<comment type="cofactor">
    <cofactor evidence="3">
        <name>Mg(2+)</name>
        <dbReference type="ChEBI" id="CHEBI:18420"/>
    </cofactor>
    <text evidence="3">Requires a divalent cation, most likely magnesium in vivo, as an electrophilic catalyst to aid phosphoryl group transfer. It is the chelate of the metal and the nucleotide that is the actual substrate.</text>
</comment>
<keyword evidence="3" id="KW-0460">Magnesium</keyword>
<feature type="binding site" evidence="3">
    <location>
        <position position="182"/>
    </location>
    <ligand>
        <name>ATP</name>
        <dbReference type="ChEBI" id="CHEBI:30616"/>
    </ligand>
</feature>
<feature type="binding site" evidence="3">
    <location>
        <position position="138"/>
    </location>
    <ligand>
        <name>substrate</name>
    </ligand>
</feature>
<evidence type="ECO:0000256" key="4">
    <source>
        <dbReference type="NCBIfam" id="TIGR02152"/>
    </source>
</evidence>
<evidence type="ECO:0000256" key="1">
    <source>
        <dbReference type="ARBA" id="ARBA00022679"/>
    </source>
</evidence>
<dbReference type="GO" id="GO:0004747">
    <property type="term" value="F:ribokinase activity"/>
    <property type="evidence" value="ECO:0007669"/>
    <property type="project" value="UniProtKB-EC"/>
</dbReference>
<dbReference type="InterPro" id="IPR011877">
    <property type="entry name" value="Ribokinase"/>
</dbReference>
<feature type="binding site" evidence="3">
    <location>
        <position position="239"/>
    </location>
    <ligand>
        <name>K(+)</name>
        <dbReference type="ChEBI" id="CHEBI:29103"/>
    </ligand>
</feature>
<organism evidence="6 7">
    <name type="scientific">Faecalicatena faecalis</name>
    <dbReference type="NCBI Taxonomy" id="2726362"/>
    <lineage>
        <taxon>Bacteria</taxon>
        <taxon>Bacillati</taxon>
        <taxon>Bacillota</taxon>
        <taxon>Clostridia</taxon>
        <taxon>Lachnospirales</taxon>
        <taxon>Lachnospiraceae</taxon>
        <taxon>Faecalicatena</taxon>
    </lineage>
</organism>
<evidence type="ECO:0000256" key="2">
    <source>
        <dbReference type="ARBA" id="ARBA00022777"/>
    </source>
</evidence>
<comment type="pathway">
    <text evidence="3">Carbohydrate metabolism; D-ribose degradation; D-ribose 5-phosphate from beta-D-ribopyranose: step 2/2.</text>
</comment>
<dbReference type="RefSeq" id="WP_216239287.1">
    <property type="nucleotide sequence ID" value="NZ_JABACJ020000002.1"/>
</dbReference>
<evidence type="ECO:0000313" key="6">
    <source>
        <dbReference type="EMBL" id="MBU3874778.1"/>
    </source>
</evidence>
<evidence type="ECO:0000313" key="7">
    <source>
        <dbReference type="Proteomes" id="UP000723714"/>
    </source>
</evidence>
<feature type="binding site" evidence="3">
    <location>
        <begin position="210"/>
        <end position="215"/>
    </location>
    <ligand>
        <name>ATP</name>
        <dbReference type="ChEBI" id="CHEBI:30616"/>
    </ligand>
</feature>
<keyword evidence="1 3" id="KW-0808">Transferase</keyword>
<dbReference type="CDD" id="cd01174">
    <property type="entry name" value="ribokinase"/>
    <property type="match status" value="1"/>
</dbReference>
<comment type="catalytic activity">
    <reaction evidence="3">
        <text>D-ribose + ATP = D-ribose 5-phosphate + ADP + H(+)</text>
        <dbReference type="Rhea" id="RHEA:13697"/>
        <dbReference type="ChEBI" id="CHEBI:15378"/>
        <dbReference type="ChEBI" id="CHEBI:30616"/>
        <dbReference type="ChEBI" id="CHEBI:47013"/>
        <dbReference type="ChEBI" id="CHEBI:78346"/>
        <dbReference type="ChEBI" id="CHEBI:456216"/>
        <dbReference type="EC" id="2.7.1.15"/>
    </reaction>
</comment>
<dbReference type="HAMAP" id="MF_01987">
    <property type="entry name" value="Ribokinase"/>
    <property type="match status" value="1"/>
</dbReference>
<keyword evidence="3" id="KW-0479">Metal-binding</keyword>
<feature type="binding site" evidence="3">
    <location>
        <begin position="242"/>
        <end position="243"/>
    </location>
    <ligand>
        <name>ATP</name>
        <dbReference type="ChEBI" id="CHEBI:30616"/>
    </ligand>
</feature>